<keyword evidence="1" id="KW-0812">Transmembrane</keyword>
<organism evidence="2 3">
    <name type="scientific">Methylomonas koyamae</name>
    <dbReference type="NCBI Taxonomy" id="702114"/>
    <lineage>
        <taxon>Bacteria</taxon>
        <taxon>Pseudomonadati</taxon>
        <taxon>Pseudomonadota</taxon>
        <taxon>Gammaproteobacteria</taxon>
        <taxon>Methylococcales</taxon>
        <taxon>Methylococcaceae</taxon>
        <taxon>Methylomonas</taxon>
    </lineage>
</organism>
<comment type="caution">
    <text evidence="2">The sequence shown here is derived from an EMBL/GenBank/DDBJ whole genome shotgun (WGS) entry which is preliminary data.</text>
</comment>
<protein>
    <submittedName>
        <fullName evidence="2">Uncharacterized protein</fullName>
    </submittedName>
</protein>
<sequence>MQNCFSYGNKIYTITDIVNKSDSSYSRTVFIELTVTSQGENMSKSNNLYRDILTGLFFTTGVFGFMSGEFIISTMLFGAATISSNLDFTGSFRA</sequence>
<name>A0AA91I5F3_9GAMM</name>
<evidence type="ECO:0000256" key="1">
    <source>
        <dbReference type="SAM" id="Phobius"/>
    </source>
</evidence>
<gene>
    <name evidence="2" type="ORF">A1356_11525</name>
</gene>
<accession>A0AA91I5F3</accession>
<evidence type="ECO:0000313" key="3">
    <source>
        <dbReference type="Proteomes" id="UP000077734"/>
    </source>
</evidence>
<feature type="transmembrane region" description="Helical" evidence="1">
    <location>
        <begin position="52"/>
        <end position="77"/>
    </location>
</feature>
<dbReference type="AlphaFoldDB" id="A0AA91I5F3"/>
<reference evidence="2 3" key="1">
    <citation type="submission" date="2016-03" db="EMBL/GenBank/DDBJ databases">
        <authorList>
            <person name="Heylen K."/>
            <person name="De Vos P."/>
            <person name="Vekeman B."/>
        </authorList>
    </citation>
    <scope>NUCLEOTIDE SEQUENCE [LARGE SCALE GENOMIC DNA]</scope>
    <source>
        <strain evidence="2 3">R-49807</strain>
    </source>
</reference>
<evidence type="ECO:0000313" key="2">
    <source>
        <dbReference type="EMBL" id="OAI26345.1"/>
    </source>
</evidence>
<keyword evidence="1" id="KW-1133">Transmembrane helix</keyword>
<keyword evidence="1" id="KW-0472">Membrane</keyword>
<keyword evidence="3" id="KW-1185">Reference proteome</keyword>
<proteinExistence type="predicted"/>
<dbReference type="EMBL" id="LUUL01000072">
    <property type="protein sequence ID" value="OAI26345.1"/>
    <property type="molecule type" value="Genomic_DNA"/>
</dbReference>
<dbReference type="Proteomes" id="UP000077734">
    <property type="component" value="Unassembled WGS sequence"/>
</dbReference>